<dbReference type="InterPro" id="IPR022513">
    <property type="entry name" value="TOMM_pelo"/>
</dbReference>
<organism evidence="1 2">
    <name type="scientific">Lacihabitans lacunae</name>
    <dbReference type="NCBI Taxonomy" id="1028214"/>
    <lineage>
        <taxon>Bacteria</taxon>
        <taxon>Pseudomonadati</taxon>
        <taxon>Bacteroidota</taxon>
        <taxon>Cytophagia</taxon>
        <taxon>Cytophagales</taxon>
        <taxon>Leadbetterellaceae</taxon>
        <taxon>Lacihabitans</taxon>
    </lineage>
</organism>
<dbReference type="Gene3D" id="3.90.330.10">
    <property type="entry name" value="Nitrile hydratase alpha /Thiocyanate hydrolase gamma"/>
    <property type="match status" value="1"/>
</dbReference>
<dbReference type="SUPFAM" id="SSF56209">
    <property type="entry name" value="Nitrile hydratase alpha chain"/>
    <property type="match status" value="1"/>
</dbReference>
<name>A0ABV7Z0H9_9BACT</name>
<keyword evidence="2" id="KW-1185">Reference proteome</keyword>
<accession>A0ABV7Z0H9</accession>
<dbReference type="Proteomes" id="UP001595616">
    <property type="component" value="Unassembled WGS sequence"/>
</dbReference>
<dbReference type="InterPro" id="IPR023991">
    <property type="entry name" value="Bacteriocin_IIb_lactobn/cerein"/>
</dbReference>
<dbReference type="NCBIfam" id="TIGR03793">
    <property type="entry name" value="leader_NHLP"/>
    <property type="match status" value="1"/>
</dbReference>
<dbReference type="InterPro" id="IPR036648">
    <property type="entry name" value="CN_Hdrase_a/SCN_Hdrase_g_sf"/>
</dbReference>
<dbReference type="NCBIfam" id="TIGR03949">
    <property type="entry name" value="bact_IIb_cerein"/>
    <property type="match status" value="1"/>
</dbReference>
<proteinExistence type="predicted"/>
<dbReference type="EMBL" id="JBHRYQ010000001">
    <property type="protein sequence ID" value="MFC3811761.1"/>
    <property type="molecule type" value="Genomic_DNA"/>
</dbReference>
<sequence>MEITQEQTMFAEVVQKAMEDDAFKKTLIANPVNTIETFIGHELIIPNGLTLVVQDQSEESTIYLNIPKKGRIDELELTDEQLEMVAGGSTPWCLYAGYFVVCAAMVGAGVTVGKGIGEALR</sequence>
<comment type="caution">
    <text evidence="1">The sequence shown here is derived from an EMBL/GenBank/DDBJ whole genome shotgun (WGS) entry which is preliminary data.</text>
</comment>
<protein>
    <submittedName>
        <fullName evidence="1">Class IIb bacteriocin, lactobin A/cerein 7B family</fullName>
    </submittedName>
</protein>
<reference evidence="2" key="1">
    <citation type="journal article" date="2019" name="Int. J. Syst. Evol. Microbiol.">
        <title>The Global Catalogue of Microorganisms (GCM) 10K type strain sequencing project: providing services to taxonomists for standard genome sequencing and annotation.</title>
        <authorList>
            <consortium name="The Broad Institute Genomics Platform"/>
            <consortium name="The Broad Institute Genome Sequencing Center for Infectious Disease"/>
            <person name="Wu L."/>
            <person name="Ma J."/>
        </authorList>
    </citation>
    <scope>NUCLEOTIDE SEQUENCE [LARGE SCALE GENOMIC DNA]</scope>
    <source>
        <strain evidence="2">CECT 7956</strain>
    </source>
</reference>
<evidence type="ECO:0000313" key="1">
    <source>
        <dbReference type="EMBL" id="MFC3811761.1"/>
    </source>
</evidence>
<dbReference type="RefSeq" id="WP_379838605.1">
    <property type="nucleotide sequence ID" value="NZ_JBHRYQ010000001.1"/>
</dbReference>
<evidence type="ECO:0000313" key="2">
    <source>
        <dbReference type="Proteomes" id="UP001595616"/>
    </source>
</evidence>
<gene>
    <name evidence="1" type="ORF">ACFOOI_13945</name>
</gene>